<evidence type="ECO:0000313" key="1">
    <source>
        <dbReference type="EMBL" id="KAH7941140.1"/>
    </source>
</evidence>
<reference evidence="1" key="1">
    <citation type="submission" date="2020-05" db="EMBL/GenBank/DDBJ databases">
        <title>Large-scale comparative analyses of tick genomes elucidate their genetic diversity and vector capacities.</title>
        <authorList>
            <person name="Jia N."/>
            <person name="Wang J."/>
            <person name="Shi W."/>
            <person name="Du L."/>
            <person name="Sun Y."/>
            <person name="Zhan W."/>
            <person name="Jiang J."/>
            <person name="Wang Q."/>
            <person name="Zhang B."/>
            <person name="Ji P."/>
            <person name="Sakyi L.B."/>
            <person name="Cui X."/>
            <person name="Yuan T."/>
            <person name="Jiang B."/>
            <person name="Yang W."/>
            <person name="Lam T.T.-Y."/>
            <person name="Chang Q."/>
            <person name="Ding S."/>
            <person name="Wang X."/>
            <person name="Zhu J."/>
            <person name="Ruan X."/>
            <person name="Zhao L."/>
            <person name="Wei J."/>
            <person name="Que T."/>
            <person name="Du C."/>
            <person name="Cheng J."/>
            <person name="Dai P."/>
            <person name="Han X."/>
            <person name="Huang E."/>
            <person name="Gao Y."/>
            <person name="Liu J."/>
            <person name="Shao H."/>
            <person name="Ye R."/>
            <person name="Li L."/>
            <person name="Wei W."/>
            <person name="Wang X."/>
            <person name="Wang C."/>
            <person name="Yang T."/>
            <person name="Huo Q."/>
            <person name="Li W."/>
            <person name="Guo W."/>
            <person name="Chen H."/>
            <person name="Zhou L."/>
            <person name="Ni X."/>
            <person name="Tian J."/>
            <person name="Zhou Y."/>
            <person name="Sheng Y."/>
            <person name="Liu T."/>
            <person name="Pan Y."/>
            <person name="Xia L."/>
            <person name="Li J."/>
            <person name="Zhao F."/>
            <person name="Cao W."/>
        </authorList>
    </citation>
    <scope>NUCLEOTIDE SEQUENCE</scope>
    <source>
        <strain evidence="1">Dsil-2018</strain>
    </source>
</reference>
<accession>A0ACB8CED1</accession>
<name>A0ACB8CED1_DERSI</name>
<evidence type="ECO:0000313" key="2">
    <source>
        <dbReference type="Proteomes" id="UP000821865"/>
    </source>
</evidence>
<keyword evidence="2" id="KW-1185">Reference proteome</keyword>
<dbReference type="EMBL" id="CM023476">
    <property type="protein sequence ID" value="KAH7941140.1"/>
    <property type="molecule type" value="Genomic_DNA"/>
</dbReference>
<proteinExistence type="predicted"/>
<gene>
    <name evidence="1" type="ORF">HPB49_010334</name>
</gene>
<comment type="caution">
    <text evidence="1">The sequence shown here is derived from an EMBL/GenBank/DDBJ whole genome shotgun (WGS) entry which is preliminary data.</text>
</comment>
<organism evidence="1 2">
    <name type="scientific">Dermacentor silvarum</name>
    <name type="common">Tick</name>
    <dbReference type="NCBI Taxonomy" id="543639"/>
    <lineage>
        <taxon>Eukaryota</taxon>
        <taxon>Metazoa</taxon>
        <taxon>Ecdysozoa</taxon>
        <taxon>Arthropoda</taxon>
        <taxon>Chelicerata</taxon>
        <taxon>Arachnida</taxon>
        <taxon>Acari</taxon>
        <taxon>Parasitiformes</taxon>
        <taxon>Ixodida</taxon>
        <taxon>Ixodoidea</taxon>
        <taxon>Ixodidae</taxon>
        <taxon>Rhipicephalinae</taxon>
        <taxon>Dermacentor</taxon>
    </lineage>
</organism>
<protein>
    <submittedName>
        <fullName evidence="1">Uncharacterized protein</fullName>
    </submittedName>
</protein>
<dbReference type="Proteomes" id="UP000821865">
    <property type="component" value="Chromosome 7"/>
</dbReference>
<sequence>MASDRVYRDVCGLHLSCIFQEPVVKEALTYNPKPGDVFIVSFPKSESTWMQQIVYAIYHDGSKPESLRDFMQKSPFLELVGLETVQNMPRPGAIKTHLPFNRVPYSPQAKYIFVARNPYDCCVSFYYHTRAFPVYRFADGSFDKFSSMFLQGKVDCGDYFDQLLSWYNHTHDENVLFVTYEKLKADPSAGVTKITDFLGDKYGNKLRKQPEVLETILDTISVKTMMAFNSEFRRWTEEAAEMTSPGGKYQPLTDEAADGLKKPMTGDFVRKAIVGDWKNHFSADQIKRMKERIALKVQESSVMSLWEDFELP</sequence>